<accession>G0S076</accession>
<organism evidence="3">
    <name type="scientific">Chaetomium thermophilum (strain DSM 1495 / CBS 144.50 / IMI 039719)</name>
    <name type="common">Thermochaetoides thermophila</name>
    <dbReference type="NCBI Taxonomy" id="759272"/>
    <lineage>
        <taxon>Eukaryota</taxon>
        <taxon>Fungi</taxon>
        <taxon>Dikarya</taxon>
        <taxon>Ascomycota</taxon>
        <taxon>Pezizomycotina</taxon>
        <taxon>Sordariomycetes</taxon>
        <taxon>Sordariomycetidae</taxon>
        <taxon>Sordariales</taxon>
        <taxon>Chaetomiaceae</taxon>
        <taxon>Thermochaetoides</taxon>
    </lineage>
</organism>
<dbReference type="OrthoDB" id="4589812at2759"/>
<evidence type="ECO:0000313" key="2">
    <source>
        <dbReference type="EMBL" id="EGS23237.1"/>
    </source>
</evidence>
<sequence>MESQPHQQKQKKPHHPHHVLPKHETGYTDEAAEECHDLIDRAEEEAHLHEPGSMYSTGAMYANESIPHVATSSKSTGMQSTAREAAAKMEKKGQQLKETVAEKMGQMKETMNIKK</sequence>
<feature type="compositionally biased region" description="Basic and acidic residues" evidence="1">
    <location>
        <begin position="85"/>
        <end position="96"/>
    </location>
</feature>
<dbReference type="eggNOG" id="ENOG502T3HA">
    <property type="taxonomic scope" value="Eukaryota"/>
</dbReference>
<protein>
    <submittedName>
        <fullName evidence="2">Uncharacterized protein</fullName>
    </submittedName>
</protein>
<dbReference type="AlphaFoldDB" id="G0S076"/>
<name>G0S076_CHATD</name>
<feature type="region of interest" description="Disordered" evidence="1">
    <location>
        <begin position="1"/>
        <end position="32"/>
    </location>
</feature>
<dbReference type="Proteomes" id="UP000008066">
    <property type="component" value="Unassembled WGS sequence"/>
</dbReference>
<gene>
    <name evidence="2" type="ORF">CTHT_0009030</name>
</gene>
<dbReference type="OMA" id="QRIGTHK"/>
<feature type="region of interest" description="Disordered" evidence="1">
    <location>
        <begin position="69"/>
        <end position="96"/>
    </location>
</feature>
<dbReference type="KEGG" id="cthr:CTHT_0009030"/>
<proteinExistence type="predicted"/>
<feature type="compositionally biased region" description="Polar residues" evidence="1">
    <location>
        <begin position="70"/>
        <end position="82"/>
    </location>
</feature>
<feature type="compositionally biased region" description="Basic residues" evidence="1">
    <location>
        <begin position="8"/>
        <end position="20"/>
    </location>
</feature>
<dbReference type="RefSeq" id="XP_006691428.1">
    <property type="nucleotide sequence ID" value="XM_006691365.1"/>
</dbReference>
<dbReference type="EMBL" id="GL988037">
    <property type="protein sequence ID" value="EGS23237.1"/>
    <property type="molecule type" value="Genomic_DNA"/>
</dbReference>
<evidence type="ECO:0000256" key="1">
    <source>
        <dbReference type="SAM" id="MobiDB-lite"/>
    </source>
</evidence>
<dbReference type="HOGENOM" id="CLU_1876870_0_0_1"/>
<evidence type="ECO:0000313" key="3">
    <source>
        <dbReference type="Proteomes" id="UP000008066"/>
    </source>
</evidence>
<keyword evidence="3" id="KW-1185">Reference proteome</keyword>
<dbReference type="GeneID" id="18254941"/>
<reference evidence="2 3" key="1">
    <citation type="journal article" date="2011" name="Cell">
        <title>Insight into structure and assembly of the nuclear pore complex by utilizing the genome of a eukaryotic thermophile.</title>
        <authorList>
            <person name="Amlacher S."/>
            <person name="Sarges P."/>
            <person name="Flemming D."/>
            <person name="van Noort V."/>
            <person name="Kunze R."/>
            <person name="Devos D.P."/>
            <person name="Arumugam M."/>
            <person name="Bork P."/>
            <person name="Hurt E."/>
        </authorList>
    </citation>
    <scope>NUCLEOTIDE SEQUENCE [LARGE SCALE GENOMIC DNA]</scope>
    <source>
        <strain evidence="3">DSM 1495 / CBS 144.50 / IMI 039719</strain>
    </source>
</reference>